<protein>
    <submittedName>
        <fullName evidence="2">Sugar nucleotide-binding protein</fullName>
    </submittedName>
</protein>
<dbReference type="Gene3D" id="3.40.50.720">
    <property type="entry name" value="NAD(P)-binding Rossmann-like Domain"/>
    <property type="match status" value="1"/>
</dbReference>
<proteinExistence type="predicted"/>
<dbReference type="SUPFAM" id="SSF51735">
    <property type="entry name" value="NAD(P)-binding Rossmann-fold domains"/>
    <property type="match status" value="1"/>
</dbReference>
<dbReference type="EMBL" id="CP093326">
    <property type="protein sequence ID" value="UNK47500.1"/>
    <property type="molecule type" value="Genomic_DNA"/>
</dbReference>
<dbReference type="Proteomes" id="UP000829069">
    <property type="component" value="Chromosome"/>
</dbReference>
<keyword evidence="3" id="KW-1185">Reference proteome</keyword>
<evidence type="ECO:0000313" key="2">
    <source>
        <dbReference type="EMBL" id="UNK47500.1"/>
    </source>
</evidence>
<dbReference type="InterPro" id="IPR051783">
    <property type="entry name" value="NAD(P)-dependent_oxidoreduct"/>
</dbReference>
<reference evidence="2 3" key="1">
    <citation type="submission" date="2022-03" db="EMBL/GenBank/DDBJ databases">
        <title>Isotopic signatures of nitrous oxide derived from detoxification processes.</title>
        <authorList>
            <person name="Behrendt U."/>
            <person name="Buchen C."/>
            <person name="Well R."/>
            <person name="Ulrich A."/>
            <person name="Rohe L."/>
            <person name="Kolb S."/>
            <person name="Schloter M."/>
            <person name="Horn M.A."/>
            <person name="Augustin J."/>
        </authorList>
    </citation>
    <scope>NUCLEOTIDE SEQUENCE [LARGE SCALE GENOMIC DNA]</scope>
    <source>
        <strain evidence="2 3">S4-C24</strain>
    </source>
</reference>
<evidence type="ECO:0000259" key="1">
    <source>
        <dbReference type="Pfam" id="PF04321"/>
    </source>
</evidence>
<dbReference type="PANTHER" id="PTHR48079">
    <property type="entry name" value="PROTEIN YEEZ"/>
    <property type="match status" value="1"/>
</dbReference>
<evidence type="ECO:0000313" key="3">
    <source>
        <dbReference type="Proteomes" id="UP000829069"/>
    </source>
</evidence>
<dbReference type="InterPro" id="IPR029903">
    <property type="entry name" value="RmlD-like-bd"/>
</dbReference>
<accession>A0ABY3WAY6</accession>
<dbReference type="PANTHER" id="PTHR48079:SF6">
    <property type="entry name" value="NAD(P)-BINDING DOMAIN-CONTAINING PROTEIN-RELATED"/>
    <property type="match status" value="1"/>
</dbReference>
<sequence length="288" mass="31189">MPDPTGTVQEAPGRVLLVGCGKLGTRLGERLLSAGAEVFALRRNTAGLPGAFSALPVDLREPVQRELPRVDAMVITLTPDIQEAADRSNGYLAALRNLATALPSRPRRVVFVSSTRVFEGRTDHRALTEVDTPAPLTPRGRTLRDGELLASELFGAHIVRPAGIYGPGREMLLRKVIDGAPVQYARRTNRIHETDLVRTLQTLLFVENPPPILHAVDQTPATLGEVVTYIAQRLGLQPPPRIQPDVASGTILSGALLLSLLGTLQYPTFEAGYDHVIATRNEQTSPQT</sequence>
<feature type="domain" description="RmlD-like substrate binding" evidence="1">
    <location>
        <begin position="21"/>
        <end position="175"/>
    </location>
</feature>
<name>A0ABY3WAY6_9MICC</name>
<organism evidence="2 3">
    <name type="scientific">Arthrobacter sulfonylureivorans</name>
    <dbReference type="NCBI Taxonomy" id="2486855"/>
    <lineage>
        <taxon>Bacteria</taxon>
        <taxon>Bacillati</taxon>
        <taxon>Actinomycetota</taxon>
        <taxon>Actinomycetes</taxon>
        <taxon>Micrococcales</taxon>
        <taxon>Micrococcaceae</taxon>
        <taxon>Arthrobacter</taxon>
    </lineage>
</organism>
<dbReference type="Pfam" id="PF04321">
    <property type="entry name" value="RmlD_sub_bind"/>
    <property type="match status" value="1"/>
</dbReference>
<gene>
    <name evidence="2" type="ORF">MNQ99_01775</name>
</gene>
<dbReference type="InterPro" id="IPR036291">
    <property type="entry name" value="NAD(P)-bd_dom_sf"/>
</dbReference>